<gene>
    <name evidence="1" type="ORF">CB5_LOCUS22573</name>
</gene>
<proteinExistence type="predicted"/>
<name>A0A6V7Q8A0_ANACO</name>
<protein>
    <submittedName>
        <fullName evidence="1">Uncharacterized protein</fullName>
    </submittedName>
</protein>
<sequence>MSFLKDLAWWSLGSSGPYGLHGDRQGSGMAEFGIFWALSTPWPSPGFESLLHYTVSIGVYKLMRRAGVVLNHNRKNFREANLCQASLSVTRLTLDHRLVGVPWIRKFWYWSSCGMGTNLLTVKFRNLETLWHVKALYMSLAIRVSLDEDMKGFFKTDFYLQTLLEDHFTQFAFILIFIVGG</sequence>
<accession>A0A6V7Q8A0</accession>
<dbReference type="EMBL" id="LR862134">
    <property type="protein sequence ID" value="CAD1839362.1"/>
    <property type="molecule type" value="Genomic_DNA"/>
</dbReference>
<dbReference type="AlphaFoldDB" id="A0A6V7Q8A0"/>
<evidence type="ECO:0000313" key="1">
    <source>
        <dbReference type="EMBL" id="CAD1839362.1"/>
    </source>
</evidence>
<reference evidence="1" key="1">
    <citation type="submission" date="2020-07" db="EMBL/GenBank/DDBJ databases">
        <authorList>
            <person name="Lin J."/>
        </authorList>
    </citation>
    <scope>NUCLEOTIDE SEQUENCE</scope>
</reference>
<organism evidence="1">
    <name type="scientific">Ananas comosus var. bracteatus</name>
    <name type="common">red pineapple</name>
    <dbReference type="NCBI Taxonomy" id="296719"/>
    <lineage>
        <taxon>Eukaryota</taxon>
        <taxon>Viridiplantae</taxon>
        <taxon>Streptophyta</taxon>
        <taxon>Embryophyta</taxon>
        <taxon>Tracheophyta</taxon>
        <taxon>Spermatophyta</taxon>
        <taxon>Magnoliopsida</taxon>
        <taxon>Liliopsida</taxon>
        <taxon>Poales</taxon>
        <taxon>Bromeliaceae</taxon>
        <taxon>Bromelioideae</taxon>
        <taxon>Ananas</taxon>
    </lineage>
</organism>